<organism evidence="1 2">
    <name type="scientific">Pedobacter caeni</name>
    <dbReference type="NCBI Taxonomy" id="288992"/>
    <lineage>
        <taxon>Bacteria</taxon>
        <taxon>Pseudomonadati</taxon>
        <taxon>Bacteroidota</taxon>
        <taxon>Sphingobacteriia</taxon>
        <taxon>Sphingobacteriales</taxon>
        <taxon>Sphingobacteriaceae</taxon>
        <taxon>Pedobacter</taxon>
    </lineage>
</organism>
<evidence type="ECO:0000313" key="1">
    <source>
        <dbReference type="EMBL" id="SHG03936.1"/>
    </source>
</evidence>
<dbReference type="AlphaFoldDB" id="A0A1M5GJT0"/>
<dbReference type="Proteomes" id="UP000184287">
    <property type="component" value="Unassembled WGS sequence"/>
</dbReference>
<sequence length="44" mass="5124">MPLFSQPVIDFWQEPLRNGTLLYKDDDFTLVSHGRMLRLLICGS</sequence>
<protein>
    <submittedName>
        <fullName evidence="1">Uncharacterized protein</fullName>
    </submittedName>
</protein>
<keyword evidence="2" id="KW-1185">Reference proteome</keyword>
<dbReference type="STRING" id="288992.SAMN04488522_104248"/>
<accession>A0A1M5GJT0</accession>
<gene>
    <name evidence="1" type="ORF">SAMN04488522_104248</name>
</gene>
<proteinExistence type="predicted"/>
<dbReference type="EMBL" id="FQUQ01000004">
    <property type="protein sequence ID" value="SHG03936.1"/>
    <property type="molecule type" value="Genomic_DNA"/>
</dbReference>
<name>A0A1M5GJT0_9SPHI</name>
<reference evidence="2" key="1">
    <citation type="submission" date="2016-11" db="EMBL/GenBank/DDBJ databases">
        <authorList>
            <person name="Varghese N."/>
            <person name="Submissions S."/>
        </authorList>
    </citation>
    <scope>NUCLEOTIDE SEQUENCE [LARGE SCALE GENOMIC DNA]</scope>
    <source>
        <strain evidence="2">DSM 16990</strain>
    </source>
</reference>
<evidence type="ECO:0000313" key="2">
    <source>
        <dbReference type="Proteomes" id="UP000184287"/>
    </source>
</evidence>